<evidence type="ECO:0000256" key="4">
    <source>
        <dbReference type="ARBA" id="ARBA00022692"/>
    </source>
</evidence>
<keyword evidence="3" id="KW-1003">Cell membrane</keyword>
<protein>
    <submittedName>
        <fullName evidence="8">O-antigen/teichoic acid export membrane protein</fullName>
    </submittedName>
</protein>
<evidence type="ECO:0000313" key="8">
    <source>
        <dbReference type="EMBL" id="MBB4621311.1"/>
    </source>
</evidence>
<accession>A0ABR6KIP7</accession>
<feature type="transmembrane region" description="Helical" evidence="7">
    <location>
        <begin position="413"/>
        <end position="433"/>
    </location>
</feature>
<dbReference type="EMBL" id="JACHOC010000002">
    <property type="protein sequence ID" value="MBB4621311.1"/>
    <property type="molecule type" value="Genomic_DNA"/>
</dbReference>
<dbReference type="Pfam" id="PF13440">
    <property type="entry name" value="Polysacc_synt_3"/>
    <property type="match status" value="1"/>
</dbReference>
<feature type="transmembrane region" description="Helical" evidence="7">
    <location>
        <begin position="147"/>
        <end position="166"/>
    </location>
</feature>
<organism evidence="8 9">
    <name type="scientific">Parabacteroides faecis</name>
    <dbReference type="NCBI Taxonomy" id="1217282"/>
    <lineage>
        <taxon>Bacteria</taxon>
        <taxon>Pseudomonadati</taxon>
        <taxon>Bacteroidota</taxon>
        <taxon>Bacteroidia</taxon>
        <taxon>Bacteroidales</taxon>
        <taxon>Tannerellaceae</taxon>
        <taxon>Parabacteroides</taxon>
    </lineage>
</organism>
<dbReference type="CDD" id="cd13127">
    <property type="entry name" value="MATE_tuaB_like"/>
    <property type="match status" value="1"/>
</dbReference>
<feature type="transmembrane region" description="Helical" evidence="7">
    <location>
        <begin position="289"/>
        <end position="308"/>
    </location>
</feature>
<evidence type="ECO:0000256" key="5">
    <source>
        <dbReference type="ARBA" id="ARBA00022989"/>
    </source>
</evidence>
<feature type="transmembrane region" description="Helical" evidence="7">
    <location>
        <begin position="21"/>
        <end position="39"/>
    </location>
</feature>
<feature type="transmembrane region" description="Helical" evidence="7">
    <location>
        <begin position="116"/>
        <end position="135"/>
    </location>
</feature>
<dbReference type="Proteomes" id="UP000533637">
    <property type="component" value="Unassembled WGS sequence"/>
</dbReference>
<comment type="similarity">
    <text evidence="2">Belongs to the polysaccharide synthase family.</text>
</comment>
<gene>
    <name evidence="8" type="ORF">GGQ57_001205</name>
</gene>
<feature type="transmembrane region" description="Helical" evidence="7">
    <location>
        <begin position="320"/>
        <end position="343"/>
    </location>
</feature>
<sequence>MSDSLEHQAVKGVMWSAVERFSVQGIQFVLTIIIARLVLPSDYGLIAMLNIFLAIAQVFVDSGFSNALIQKKDRTETDFSTVFYFNSLISIVFYLLLYISAPYIASFYKEPDLSPVTRWIGLNIIISGFSIVQRAKLTINVDFKKQAKASLTAVLISGIIGILLAYKGWGVWALVFQTLSNSLLNTLLLWIFAKWVPKWTFSRESFSVLFSFGSKLLLSGLLHTIYINLYSLVIGKRYSSMDVGFYNRAYQFASFPSINIVGIINRVIYPIQCEMQDDDKRLKTSFIKYLRMSCFIVFPLMIIVATLSKPLILLLLTEKWLPVAELLSILCFAYMWYPVMVVNNQILNVKGRSDYFLYAEILKKVIAITILFITLPFGVWTLCWGIVVYNFFDMVIIFYYSKKVISVKYLEQIRNIMPFFFISLLTGGVVYLSIQFFKGYLLEQLTIGCLIGLLVYILFCLIFRISEVDQIVLKIKNIYIECTK</sequence>
<comment type="caution">
    <text evidence="8">The sequence shown here is derived from an EMBL/GenBank/DDBJ whole genome shotgun (WGS) entry which is preliminary data.</text>
</comment>
<evidence type="ECO:0000256" key="1">
    <source>
        <dbReference type="ARBA" id="ARBA00004651"/>
    </source>
</evidence>
<reference evidence="8 9" key="1">
    <citation type="submission" date="2020-08" db="EMBL/GenBank/DDBJ databases">
        <title>Genomic Encyclopedia of Type Strains, Phase IV (KMG-IV): sequencing the most valuable type-strain genomes for metagenomic binning, comparative biology and taxonomic classification.</title>
        <authorList>
            <person name="Goeker M."/>
        </authorList>
    </citation>
    <scope>NUCLEOTIDE SEQUENCE [LARGE SCALE GENOMIC DNA]</scope>
    <source>
        <strain evidence="8 9">DSM 102983</strain>
    </source>
</reference>
<feature type="transmembrane region" description="Helical" evidence="7">
    <location>
        <begin position="45"/>
        <end position="69"/>
    </location>
</feature>
<feature type="transmembrane region" description="Helical" evidence="7">
    <location>
        <begin position="379"/>
        <end position="401"/>
    </location>
</feature>
<keyword evidence="9" id="KW-1185">Reference proteome</keyword>
<evidence type="ECO:0000313" key="9">
    <source>
        <dbReference type="Proteomes" id="UP000533637"/>
    </source>
</evidence>
<evidence type="ECO:0000256" key="3">
    <source>
        <dbReference type="ARBA" id="ARBA00022475"/>
    </source>
</evidence>
<feature type="transmembrane region" description="Helical" evidence="7">
    <location>
        <begin position="445"/>
        <end position="466"/>
    </location>
</feature>
<keyword evidence="5 7" id="KW-1133">Transmembrane helix</keyword>
<dbReference type="PANTHER" id="PTHR30250">
    <property type="entry name" value="PST FAMILY PREDICTED COLANIC ACID TRANSPORTER"/>
    <property type="match status" value="1"/>
</dbReference>
<dbReference type="InterPro" id="IPR050833">
    <property type="entry name" value="Poly_Biosynth_Transport"/>
</dbReference>
<keyword evidence="6 7" id="KW-0472">Membrane</keyword>
<feature type="transmembrane region" description="Helical" evidence="7">
    <location>
        <begin position="172"/>
        <end position="193"/>
    </location>
</feature>
<comment type="subcellular location">
    <subcellularLocation>
        <location evidence="1">Cell membrane</location>
        <topology evidence="1">Multi-pass membrane protein</topology>
    </subcellularLocation>
</comment>
<feature type="transmembrane region" description="Helical" evidence="7">
    <location>
        <begin position="205"/>
        <end position="229"/>
    </location>
</feature>
<proteinExistence type="inferred from homology"/>
<name>A0ABR6KIP7_9BACT</name>
<feature type="transmembrane region" description="Helical" evidence="7">
    <location>
        <begin position="355"/>
        <end position="373"/>
    </location>
</feature>
<feature type="transmembrane region" description="Helical" evidence="7">
    <location>
        <begin position="81"/>
        <end position="104"/>
    </location>
</feature>
<feature type="transmembrane region" description="Helical" evidence="7">
    <location>
        <begin position="249"/>
        <end position="268"/>
    </location>
</feature>
<evidence type="ECO:0000256" key="7">
    <source>
        <dbReference type="SAM" id="Phobius"/>
    </source>
</evidence>
<evidence type="ECO:0000256" key="2">
    <source>
        <dbReference type="ARBA" id="ARBA00007430"/>
    </source>
</evidence>
<dbReference type="PANTHER" id="PTHR30250:SF10">
    <property type="entry name" value="LIPOPOLYSACCHARIDE BIOSYNTHESIS PROTEIN WZXC"/>
    <property type="match status" value="1"/>
</dbReference>
<keyword evidence="4 7" id="KW-0812">Transmembrane</keyword>
<dbReference type="RefSeq" id="WP_183669535.1">
    <property type="nucleotide sequence ID" value="NZ_BMPB01000003.1"/>
</dbReference>
<evidence type="ECO:0000256" key="6">
    <source>
        <dbReference type="ARBA" id="ARBA00023136"/>
    </source>
</evidence>